<proteinExistence type="predicted"/>
<feature type="region of interest" description="Disordered" evidence="1">
    <location>
        <begin position="86"/>
        <end position="105"/>
    </location>
</feature>
<organism evidence="2">
    <name type="scientific">Timema shepardi</name>
    <name type="common">Walking stick</name>
    <dbReference type="NCBI Taxonomy" id="629360"/>
    <lineage>
        <taxon>Eukaryota</taxon>
        <taxon>Metazoa</taxon>
        <taxon>Ecdysozoa</taxon>
        <taxon>Arthropoda</taxon>
        <taxon>Hexapoda</taxon>
        <taxon>Insecta</taxon>
        <taxon>Pterygota</taxon>
        <taxon>Neoptera</taxon>
        <taxon>Polyneoptera</taxon>
        <taxon>Phasmatodea</taxon>
        <taxon>Timematodea</taxon>
        <taxon>Timematoidea</taxon>
        <taxon>Timematidae</taxon>
        <taxon>Timema</taxon>
    </lineage>
</organism>
<sequence>MTWFIELWSYTWGGVRCLAPMGSSPSSKADALDSLVLKIYVEVLGGAGLRHTRLSQVEQVSTLGLANDKLNRKRKTSLYYCRVTGGLPGGHSEQYVSKKARPHQQ</sequence>
<reference evidence="2" key="1">
    <citation type="submission" date="2020-11" db="EMBL/GenBank/DDBJ databases">
        <authorList>
            <person name="Tran Van P."/>
        </authorList>
    </citation>
    <scope>NUCLEOTIDE SEQUENCE</scope>
</reference>
<protein>
    <submittedName>
        <fullName evidence="2">Uncharacterized protein</fullName>
    </submittedName>
</protein>
<name>A0A7R9ASL2_TIMSH</name>
<dbReference type="EMBL" id="OC001377">
    <property type="protein sequence ID" value="CAD7259775.1"/>
    <property type="molecule type" value="Genomic_DNA"/>
</dbReference>
<evidence type="ECO:0000313" key="2">
    <source>
        <dbReference type="EMBL" id="CAD7259775.1"/>
    </source>
</evidence>
<gene>
    <name evidence="2" type="ORF">TSIB3V08_LOCUS3973</name>
</gene>
<evidence type="ECO:0000256" key="1">
    <source>
        <dbReference type="SAM" id="MobiDB-lite"/>
    </source>
</evidence>
<dbReference type="AlphaFoldDB" id="A0A7R9ASL2"/>
<accession>A0A7R9ASL2</accession>